<feature type="chain" id="PRO_5021924692" description="Protein sleepless" evidence="1">
    <location>
        <begin position="24"/>
        <end position="218"/>
    </location>
</feature>
<keyword evidence="1" id="KW-0732">Signal</keyword>
<accession>A0A553NCR2</accession>
<proteinExistence type="predicted"/>
<dbReference type="Proteomes" id="UP000318571">
    <property type="component" value="Chromosome 10"/>
</dbReference>
<gene>
    <name evidence="2" type="ORF">TCAL_05133</name>
</gene>
<comment type="caution">
    <text evidence="2">The sequence shown here is derived from an EMBL/GenBank/DDBJ whole genome shotgun (WGS) entry which is preliminary data.</text>
</comment>
<keyword evidence="3" id="KW-1185">Reference proteome</keyword>
<evidence type="ECO:0008006" key="4">
    <source>
        <dbReference type="Google" id="ProtNLM"/>
    </source>
</evidence>
<dbReference type="EMBL" id="VCGU01000458">
    <property type="protein sequence ID" value="TRY63230.1"/>
    <property type="molecule type" value="Genomic_DNA"/>
</dbReference>
<feature type="signal peptide" evidence="1">
    <location>
        <begin position="1"/>
        <end position="23"/>
    </location>
</feature>
<protein>
    <recommendedName>
        <fullName evidence="4">Protein sleepless</fullName>
    </recommendedName>
</protein>
<organism evidence="2 3">
    <name type="scientific">Tigriopus californicus</name>
    <name type="common">Marine copepod</name>
    <dbReference type="NCBI Taxonomy" id="6832"/>
    <lineage>
        <taxon>Eukaryota</taxon>
        <taxon>Metazoa</taxon>
        <taxon>Ecdysozoa</taxon>
        <taxon>Arthropoda</taxon>
        <taxon>Crustacea</taxon>
        <taxon>Multicrustacea</taxon>
        <taxon>Hexanauplia</taxon>
        <taxon>Copepoda</taxon>
        <taxon>Harpacticoida</taxon>
        <taxon>Harpacticidae</taxon>
        <taxon>Tigriopus</taxon>
    </lineage>
</organism>
<evidence type="ECO:0000256" key="1">
    <source>
        <dbReference type="SAM" id="SignalP"/>
    </source>
</evidence>
<sequence>MNPTSVLFLAGVLILGSLDLSHGNLSCYTGISKARVENKCDDPQIVNCITRTTKVGGITQHECGSRQLREPGCVEDTTHTTCYCDTDLCNGVVGLASNEVNNEVDDSPSVNETLVESPGISCYNGVGLFKFKTECSPGTTACAYVKTPISWSYICGGNETMDGCYNVTHVDVKVSDSGRFETCYCTTGDNCNPAIHYGPNWHLFFVLVGLICLKSFFL</sequence>
<evidence type="ECO:0000313" key="3">
    <source>
        <dbReference type="Proteomes" id="UP000318571"/>
    </source>
</evidence>
<name>A0A553NCR2_TIGCA</name>
<reference evidence="2 3" key="1">
    <citation type="journal article" date="2018" name="Nat. Ecol. Evol.">
        <title>Genomic signatures of mitonuclear coevolution across populations of Tigriopus californicus.</title>
        <authorList>
            <person name="Barreto F.S."/>
            <person name="Watson E.T."/>
            <person name="Lima T.G."/>
            <person name="Willett C.S."/>
            <person name="Edmands S."/>
            <person name="Li W."/>
            <person name="Burton R.S."/>
        </authorList>
    </citation>
    <scope>NUCLEOTIDE SEQUENCE [LARGE SCALE GENOMIC DNA]</scope>
    <source>
        <strain evidence="2 3">San Diego</strain>
    </source>
</reference>
<evidence type="ECO:0000313" key="2">
    <source>
        <dbReference type="EMBL" id="TRY63230.1"/>
    </source>
</evidence>
<dbReference type="AlphaFoldDB" id="A0A553NCR2"/>